<dbReference type="Proteomes" id="UP000050360">
    <property type="component" value="Unassembled WGS sequence"/>
</dbReference>
<dbReference type="GO" id="GO:0016829">
    <property type="term" value="F:lyase activity"/>
    <property type="evidence" value="ECO:0007669"/>
    <property type="project" value="UniProtKB-KW"/>
</dbReference>
<dbReference type="InterPro" id="IPR004155">
    <property type="entry name" value="PBS_lyase_HEAT"/>
</dbReference>
<reference evidence="2 3" key="1">
    <citation type="submission" date="2015-09" db="EMBL/GenBank/DDBJ databases">
        <title>A metagenomics-based metabolic model of nitrate-dependent anaerobic oxidation of methane by Methanoperedens-like archaea.</title>
        <authorList>
            <person name="Arshad A."/>
            <person name="Speth D.R."/>
            <person name="De Graaf R.M."/>
            <person name="Op Den Camp H.J."/>
            <person name="Jetten M.S."/>
            <person name="Welte C.U."/>
        </authorList>
    </citation>
    <scope>NUCLEOTIDE SEQUENCE [LARGE SCALE GENOMIC DNA]</scope>
</reference>
<dbReference type="PANTHER" id="PTHR12697">
    <property type="entry name" value="PBS LYASE HEAT-LIKE PROTEIN"/>
    <property type="match status" value="1"/>
</dbReference>
<dbReference type="PANTHER" id="PTHR12697:SF5">
    <property type="entry name" value="DEOXYHYPUSINE HYDROXYLASE"/>
    <property type="match status" value="1"/>
</dbReference>
<dbReference type="SMART" id="SM00185">
    <property type="entry name" value="ARM"/>
    <property type="match status" value="4"/>
</dbReference>
<evidence type="ECO:0000256" key="1">
    <source>
        <dbReference type="ARBA" id="ARBA00045876"/>
    </source>
</evidence>
<dbReference type="Pfam" id="PF09986">
    <property type="entry name" value="DUF2225"/>
    <property type="match status" value="1"/>
</dbReference>
<dbReference type="InterPro" id="IPR021133">
    <property type="entry name" value="HEAT_type_2"/>
</dbReference>
<dbReference type="PROSITE" id="PS50077">
    <property type="entry name" value="HEAT_REPEAT"/>
    <property type="match status" value="2"/>
</dbReference>
<evidence type="ECO:0000313" key="2">
    <source>
        <dbReference type="EMBL" id="KPQ42108.1"/>
    </source>
</evidence>
<dbReference type="InterPro" id="IPR016024">
    <property type="entry name" value="ARM-type_fold"/>
</dbReference>
<dbReference type="AlphaFoldDB" id="A0A0P8A246"/>
<sequence>MGQPFGRDVNRLIRRVNMTTSDEITKNCYVCNKASTHAKIMSTNTFGSPDLDTRPPEMERSTISMWVQICPSCGYSSSNISEVNEKALEVIYTDSYQKQFKSPEFPKLANAFLCFSLIQKNNCEYSKAGWNSIHAAWACDDADYETSAQKCRMRAVSLFRKAKENNQKFAGQDGLEEAIIVDLLRRSRQFELALSTCDDGLKKKPEKIISDILQFQKMLIKNKDIACHRIADVIGDAKAVEPLIEELKDKHYLVRRSAAKALGKIGDVKAVEPLVEALKDENYHVRSNAAKALGKIRDAKAVEPLVEALKDEDNTFLDEDNTFLNVQWEAAEALGEIGGERAVELLIRVLKNKNKDVREGAAYALGKIGDARAMEPLIQTLKDKDYHVRWRVAASLGKLGKQVIEPLIQALGDENKDVRWGAAAALGDIRDARAVEPLIQVLRDKNKDIRMRTAVALGNIRNARAVEPLIHALTDEDDDVRNEAVWALGEIGDARAVEYLVKTLSDKNTEVRRRAADALEKIEKL</sequence>
<organism evidence="2 3">
    <name type="scientific">Candidatus Methanoperedens nitratireducens</name>
    <dbReference type="NCBI Taxonomy" id="1392998"/>
    <lineage>
        <taxon>Archaea</taxon>
        <taxon>Methanobacteriati</taxon>
        <taxon>Methanobacteriota</taxon>
        <taxon>Stenosarchaea group</taxon>
        <taxon>Methanomicrobia</taxon>
        <taxon>Methanosarcinales</taxon>
        <taxon>ANME-2 cluster</taxon>
        <taxon>Candidatus Methanoperedentaceae</taxon>
        <taxon>Candidatus Methanoperedens</taxon>
    </lineage>
</organism>
<evidence type="ECO:0000313" key="3">
    <source>
        <dbReference type="Proteomes" id="UP000050360"/>
    </source>
</evidence>
<name>A0A0P8A246_9EURY</name>
<dbReference type="InterPro" id="IPR011989">
    <property type="entry name" value="ARM-like"/>
</dbReference>
<dbReference type="InterPro" id="IPR000225">
    <property type="entry name" value="Armadillo"/>
</dbReference>
<dbReference type="PATRIC" id="fig|1719120.3.peg.3628"/>
<dbReference type="GO" id="GO:0016491">
    <property type="term" value="F:oxidoreductase activity"/>
    <property type="evidence" value="ECO:0007669"/>
    <property type="project" value="TreeGrafter"/>
</dbReference>
<keyword evidence="2" id="KW-0456">Lyase</keyword>
<gene>
    <name evidence="2" type="ORF">MPEBLZ_03340</name>
</gene>
<dbReference type="Pfam" id="PF13646">
    <property type="entry name" value="HEAT_2"/>
    <property type="match status" value="3"/>
</dbReference>
<dbReference type="Gene3D" id="1.25.10.10">
    <property type="entry name" value="Leucine-rich Repeat Variant"/>
    <property type="match status" value="3"/>
</dbReference>
<dbReference type="SMART" id="SM00567">
    <property type="entry name" value="EZ_HEAT"/>
    <property type="match status" value="8"/>
</dbReference>
<dbReference type="InterPro" id="IPR018708">
    <property type="entry name" value="DUF2225"/>
</dbReference>
<dbReference type="EMBL" id="LKCM01000265">
    <property type="protein sequence ID" value="KPQ42108.1"/>
    <property type="molecule type" value="Genomic_DNA"/>
</dbReference>
<accession>A0A0P8A246</accession>
<protein>
    <submittedName>
        <fullName evidence="2">Phycocyanin alpha phycocyanobilin lyase</fullName>
    </submittedName>
</protein>
<comment type="function">
    <text evidence="1">Catalyzes the hydroxylation of the N(6)-(4-aminobutyl)-L-lysine intermediate produced by deoxyhypusine synthase/DHPS on a critical lysine of the eukaryotic translation initiation factor 5A/eIF-5A. This is the second step of the post-translational modification of that lysine into an unusual amino acid residue named hypusine. Hypusination is unique to mature eIF-5A factor and is essential for its function.</text>
</comment>
<dbReference type="SUPFAM" id="SSF48371">
    <property type="entry name" value="ARM repeat"/>
    <property type="match status" value="2"/>
</dbReference>
<proteinExistence type="predicted"/>
<dbReference type="Pfam" id="PF03130">
    <property type="entry name" value="HEAT_PBS"/>
    <property type="match status" value="1"/>
</dbReference>
<comment type="caution">
    <text evidence="2">The sequence shown here is derived from an EMBL/GenBank/DDBJ whole genome shotgun (WGS) entry which is preliminary data.</text>
</comment>